<dbReference type="STRING" id="553385.GCA_000591415_02008"/>
<dbReference type="PANTHER" id="PTHR36536">
    <property type="entry name" value="UPF0111 PROTEIN HI_1603"/>
    <property type="match status" value="1"/>
</dbReference>
<name>A0A558HUH8_9GAMM</name>
<organism evidence="3 4">
    <name type="scientific">Cobetia crustatorum</name>
    <dbReference type="NCBI Taxonomy" id="553385"/>
    <lineage>
        <taxon>Bacteria</taxon>
        <taxon>Pseudomonadati</taxon>
        <taxon>Pseudomonadota</taxon>
        <taxon>Gammaproteobacteria</taxon>
        <taxon>Oceanospirillales</taxon>
        <taxon>Halomonadaceae</taxon>
        <taxon>Cobetia</taxon>
    </lineage>
</organism>
<evidence type="ECO:0000313" key="3">
    <source>
        <dbReference type="EMBL" id="TVU72783.1"/>
    </source>
</evidence>
<gene>
    <name evidence="3" type="ORF">FQP86_03695</name>
</gene>
<evidence type="ECO:0000313" key="4">
    <source>
        <dbReference type="Proteomes" id="UP000319941"/>
    </source>
</evidence>
<sequence>MVTTNPFSSMFGRSPFKALHTHIIKTDDCAKHLLTFFDACEQGDWDQAASIRQTISKLEREADELKTQLRLNLPNSLFLPVSRSDLLELIHVQDSIANVTKDIAGIMLGRRMQIPETLVPAMRIYLKTAVESVCQARRALGELEDLVESGFGRNMSVLVEKLINELHELEKQSDEQQVEIRQTLFSLEASLPPVDVVFLYKIIDWVGDVSDQAEKVGTRLQILMAR</sequence>
<accession>A0A558HUH8</accession>
<dbReference type="InterPro" id="IPR002727">
    <property type="entry name" value="DUF47"/>
</dbReference>
<keyword evidence="2" id="KW-0175">Coiled coil</keyword>
<dbReference type="AlphaFoldDB" id="A0A558HUH8"/>
<protein>
    <submittedName>
        <fullName evidence="3">TIGR00153 family protein</fullName>
    </submittedName>
</protein>
<reference evidence="3 4" key="1">
    <citation type="submission" date="2019-07" db="EMBL/GenBank/DDBJ databases">
        <title>Diversity of Bacteria from Kongsfjorden, Arctic.</title>
        <authorList>
            <person name="Yu Y."/>
        </authorList>
    </citation>
    <scope>NUCLEOTIDE SEQUENCE [LARGE SCALE GENOMIC DNA]</scope>
    <source>
        <strain evidence="3 4">SM1923</strain>
    </source>
</reference>
<evidence type="ECO:0000256" key="2">
    <source>
        <dbReference type="SAM" id="Coils"/>
    </source>
</evidence>
<dbReference type="InterPro" id="IPR038078">
    <property type="entry name" value="PhoU-like_sf"/>
</dbReference>
<dbReference type="Proteomes" id="UP000319941">
    <property type="component" value="Unassembled WGS sequence"/>
</dbReference>
<comment type="caution">
    <text evidence="3">The sequence shown here is derived from an EMBL/GenBank/DDBJ whole genome shotgun (WGS) entry which is preliminary data.</text>
</comment>
<dbReference type="RefSeq" id="WP_024952086.1">
    <property type="nucleotide sequence ID" value="NZ_CAWOWR010000076.1"/>
</dbReference>
<dbReference type="EMBL" id="VNFH01000002">
    <property type="protein sequence ID" value="TVU72783.1"/>
    <property type="molecule type" value="Genomic_DNA"/>
</dbReference>
<dbReference type="InterPro" id="IPR018445">
    <property type="entry name" value="Put_Phosphate_transp_reg"/>
</dbReference>
<dbReference type="SUPFAM" id="SSF109755">
    <property type="entry name" value="PhoU-like"/>
    <property type="match status" value="1"/>
</dbReference>
<dbReference type="Gene3D" id="1.20.58.220">
    <property type="entry name" value="Phosphate transport system protein phou homolog 2, domain 2"/>
    <property type="match status" value="1"/>
</dbReference>
<proteinExistence type="inferred from homology"/>
<comment type="similarity">
    <text evidence="1">Belongs to the UPF0111 family.</text>
</comment>
<evidence type="ECO:0000256" key="1">
    <source>
        <dbReference type="ARBA" id="ARBA00008591"/>
    </source>
</evidence>
<dbReference type="Pfam" id="PF01865">
    <property type="entry name" value="PhoU_div"/>
    <property type="match status" value="1"/>
</dbReference>
<keyword evidence="4" id="KW-1185">Reference proteome</keyword>
<dbReference type="NCBIfam" id="TIGR00153">
    <property type="entry name" value="TIGR00153 family protein"/>
    <property type="match status" value="1"/>
</dbReference>
<feature type="coiled-coil region" evidence="2">
    <location>
        <begin position="152"/>
        <end position="179"/>
    </location>
</feature>
<dbReference type="OrthoDB" id="9780540at2"/>
<dbReference type="PANTHER" id="PTHR36536:SF3">
    <property type="entry name" value="UPF0111 PROTEIN HI_1603"/>
    <property type="match status" value="1"/>
</dbReference>